<name>A0ABP0N5K7_9DINO</name>
<dbReference type="Proteomes" id="UP001642484">
    <property type="component" value="Unassembled WGS sequence"/>
</dbReference>
<gene>
    <name evidence="2" type="ORF">CCMP2556_LOCUS28942</name>
</gene>
<proteinExistence type="predicted"/>
<comment type="caution">
    <text evidence="2">The sequence shown here is derived from an EMBL/GenBank/DDBJ whole genome shotgun (WGS) entry which is preliminary data.</text>
</comment>
<sequence length="465" mass="51705">MDEESPLTPQGLLRWIVCSLYVDEAIPRGAVLQWYWQLLTGVKLTQQQLVALIESTPGVFLDPPGSRRLNFRAVLEVPPPSFRGFVQEEENANPEDIVAPDVWEEVRRCLAKGGWPKCTDSGVRNVSVAAWLQDQSEILSEITFGRLLQVVMISANKSKLLGLRDGALVPYKESEEYERFSNAEAGKPTGVKSNESFIETWEDLRDCLRKLIYMSPRQEIEISQVKLQCRSKLRKELSETVFGHHSLSRLLEDERLSDFERTGDPTTRPCITLRGSRVTAKAYELKSKGTASGAGEGEDPWTDPSKDPWSGAKGKGKDGKGAKNMLAKALPANSAGKGAKVNEPAKAPAKDPPGKSDKDFMEAEILLAEGKKATLKIPSKEQLIEAAERFCKEQGVEEHQSQLSAWLEKQAESKQDNVTLTAVHVFWFVTLDFRTRQIGPSRQHSPTVSTRRNVVGDMKMITDGA</sequence>
<organism evidence="2 3">
    <name type="scientific">Durusdinium trenchii</name>
    <dbReference type="NCBI Taxonomy" id="1381693"/>
    <lineage>
        <taxon>Eukaryota</taxon>
        <taxon>Sar</taxon>
        <taxon>Alveolata</taxon>
        <taxon>Dinophyceae</taxon>
        <taxon>Suessiales</taxon>
        <taxon>Symbiodiniaceae</taxon>
        <taxon>Durusdinium</taxon>
    </lineage>
</organism>
<evidence type="ECO:0000313" key="3">
    <source>
        <dbReference type="Proteomes" id="UP001642484"/>
    </source>
</evidence>
<evidence type="ECO:0000313" key="2">
    <source>
        <dbReference type="EMBL" id="CAK9058713.1"/>
    </source>
</evidence>
<keyword evidence="3" id="KW-1185">Reference proteome</keyword>
<feature type="compositionally biased region" description="Basic and acidic residues" evidence="1">
    <location>
        <begin position="348"/>
        <end position="357"/>
    </location>
</feature>
<protein>
    <submittedName>
        <fullName evidence="2">Uncharacterized protein</fullName>
    </submittedName>
</protein>
<feature type="region of interest" description="Disordered" evidence="1">
    <location>
        <begin position="288"/>
        <end position="357"/>
    </location>
</feature>
<reference evidence="2 3" key="1">
    <citation type="submission" date="2024-02" db="EMBL/GenBank/DDBJ databases">
        <authorList>
            <person name="Chen Y."/>
            <person name="Shah S."/>
            <person name="Dougan E. K."/>
            <person name="Thang M."/>
            <person name="Chan C."/>
        </authorList>
    </citation>
    <scope>NUCLEOTIDE SEQUENCE [LARGE SCALE GENOMIC DNA]</scope>
</reference>
<dbReference type="EMBL" id="CAXAMN010021363">
    <property type="protein sequence ID" value="CAK9058713.1"/>
    <property type="molecule type" value="Genomic_DNA"/>
</dbReference>
<accession>A0ABP0N5K7</accession>
<evidence type="ECO:0000256" key="1">
    <source>
        <dbReference type="SAM" id="MobiDB-lite"/>
    </source>
</evidence>